<name>A0ABQ1WFB3_9BACT</name>
<evidence type="ECO:0000313" key="3">
    <source>
        <dbReference type="Proteomes" id="UP000601361"/>
    </source>
</evidence>
<sequence length="90" mass="9933">MASSSASDAGSGWVAPGGLSPIPKEELFRLLDEENIQEKDLPKKAKHLADKIRDIYEKSSGDTLKPADMEAFQALVAREATEWISRRPHV</sequence>
<dbReference type="EMBL" id="BMGS01000001">
    <property type="protein sequence ID" value="GGG27988.1"/>
    <property type="molecule type" value="Genomic_DNA"/>
</dbReference>
<comment type="caution">
    <text evidence="2">The sequence shown here is derived from an EMBL/GenBank/DDBJ whole genome shotgun (WGS) entry which is preliminary data.</text>
</comment>
<organism evidence="2 3">
    <name type="scientific">Hymenobacter glacieicola</name>
    <dbReference type="NCBI Taxonomy" id="1562124"/>
    <lineage>
        <taxon>Bacteria</taxon>
        <taxon>Pseudomonadati</taxon>
        <taxon>Bacteroidota</taxon>
        <taxon>Cytophagia</taxon>
        <taxon>Cytophagales</taxon>
        <taxon>Hymenobacteraceae</taxon>
        <taxon>Hymenobacter</taxon>
    </lineage>
</organism>
<dbReference type="RefSeq" id="WP_188555866.1">
    <property type="nucleotide sequence ID" value="NZ_BMGS01000001.1"/>
</dbReference>
<accession>A0ABQ1WFB3</accession>
<proteinExistence type="predicted"/>
<protein>
    <submittedName>
        <fullName evidence="2">Uncharacterized protein</fullName>
    </submittedName>
</protein>
<keyword evidence="3" id="KW-1185">Reference proteome</keyword>
<gene>
    <name evidence="2" type="ORF">GCM10011378_01020</name>
</gene>
<evidence type="ECO:0000313" key="2">
    <source>
        <dbReference type="EMBL" id="GGG27988.1"/>
    </source>
</evidence>
<feature type="compositionally biased region" description="Low complexity" evidence="1">
    <location>
        <begin position="1"/>
        <end position="12"/>
    </location>
</feature>
<feature type="region of interest" description="Disordered" evidence="1">
    <location>
        <begin position="1"/>
        <end position="21"/>
    </location>
</feature>
<dbReference type="Proteomes" id="UP000601361">
    <property type="component" value="Unassembled WGS sequence"/>
</dbReference>
<evidence type="ECO:0000256" key="1">
    <source>
        <dbReference type="SAM" id="MobiDB-lite"/>
    </source>
</evidence>
<reference evidence="3" key="1">
    <citation type="journal article" date="2019" name="Int. J. Syst. Evol. Microbiol.">
        <title>The Global Catalogue of Microorganisms (GCM) 10K type strain sequencing project: providing services to taxonomists for standard genome sequencing and annotation.</title>
        <authorList>
            <consortium name="The Broad Institute Genomics Platform"/>
            <consortium name="The Broad Institute Genome Sequencing Center for Infectious Disease"/>
            <person name="Wu L."/>
            <person name="Ma J."/>
        </authorList>
    </citation>
    <scope>NUCLEOTIDE SEQUENCE [LARGE SCALE GENOMIC DNA]</scope>
    <source>
        <strain evidence="3">CGMCC 1.12990</strain>
    </source>
</reference>